<reference evidence="1 2" key="1">
    <citation type="submission" date="2020-09" db="EMBL/GenBank/DDBJ databases">
        <title>De no assembly of potato wild relative species, Solanum commersonii.</title>
        <authorList>
            <person name="Cho K."/>
        </authorList>
    </citation>
    <scope>NUCLEOTIDE SEQUENCE [LARGE SCALE GENOMIC DNA]</scope>
    <source>
        <strain evidence="1">LZ3.2</strain>
        <tissue evidence="1">Leaf</tissue>
    </source>
</reference>
<name>A0A9J5ZV24_SOLCO</name>
<comment type="caution">
    <text evidence="1">The sequence shown here is derived from an EMBL/GenBank/DDBJ whole genome shotgun (WGS) entry which is preliminary data.</text>
</comment>
<evidence type="ECO:0000313" key="1">
    <source>
        <dbReference type="EMBL" id="KAG5615947.1"/>
    </source>
</evidence>
<organism evidence="1 2">
    <name type="scientific">Solanum commersonii</name>
    <name type="common">Commerson's wild potato</name>
    <name type="synonym">Commerson's nightshade</name>
    <dbReference type="NCBI Taxonomy" id="4109"/>
    <lineage>
        <taxon>Eukaryota</taxon>
        <taxon>Viridiplantae</taxon>
        <taxon>Streptophyta</taxon>
        <taxon>Embryophyta</taxon>
        <taxon>Tracheophyta</taxon>
        <taxon>Spermatophyta</taxon>
        <taxon>Magnoliopsida</taxon>
        <taxon>eudicotyledons</taxon>
        <taxon>Gunneridae</taxon>
        <taxon>Pentapetalae</taxon>
        <taxon>asterids</taxon>
        <taxon>lamiids</taxon>
        <taxon>Solanales</taxon>
        <taxon>Solanaceae</taxon>
        <taxon>Solanoideae</taxon>
        <taxon>Solaneae</taxon>
        <taxon>Solanum</taxon>
    </lineage>
</organism>
<dbReference type="EMBL" id="JACXVP010000003">
    <property type="protein sequence ID" value="KAG5615947.1"/>
    <property type="molecule type" value="Genomic_DNA"/>
</dbReference>
<dbReference type="AlphaFoldDB" id="A0A9J5ZV24"/>
<dbReference type="Proteomes" id="UP000824120">
    <property type="component" value="Chromosome 3"/>
</dbReference>
<proteinExistence type="predicted"/>
<keyword evidence="2" id="KW-1185">Reference proteome</keyword>
<gene>
    <name evidence="1" type="ORF">H5410_015771</name>
</gene>
<accession>A0A9J5ZV24</accession>
<protein>
    <submittedName>
        <fullName evidence="1">Uncharacterized protein</fullName>
    </submittedName>
</protein>
<sequence>MQRRYCMYEDENRINREIYKVARIEAKLAVTITKMETFDKLLVNETTEGMRVVSSEVHR</sequence>
<evidence type="ECO:0000313" key="2">
    <source>
        <dbReference type="Proteomes" id="UP000824120"/>
    </source>
</evidence>